<dbReference type="Proteomes" id="UP000626109">
    <property type="component" value="Unassembled WGS sequence"/>
</dbReference>
<feature type="compositionally biased region" description="Low complexity" evidence="6">
    <location>
        <begin position="579"/>
        <end position="595"/>
    </location>
</feature>
<dbReference type="GO" id="GO:0016460">
    <property type="term" value="C:myosin II complex"/>
    <property type="evidence" value="ECO:0007669"/>
    <property type="project" value="TreeGrafter"/>
</dbReference>
<dbReference type="CDD" id="cd00051">
    <property type="entry name" value="EFh"/>
    <property type="match status" value="1"/>
</dbReference>
<evidence type="ECO:0000256" key="1">
    <source>
        <dbReference type="ARBA" id="ARBA00020786"/>
    </source>
</evidence>
<accession>A0A813IF04</accession>
<organism evidence="8 9">
    <name type="scientific">Polarella glacialis</name>
    <name type="common">Dinoflagellate</name>
    <dbReference type="NCBI Taxonomy" id="89957"/>
    <lineage>
        <taxon>Eukaryota</taxon>
        <taxon>Sar</taxon>
        <taxon>Alveolata</taxon>
        <taxon>Dinophyceae</taxon>
        <taxon>Suessiales</taxon>
        <taxon>Suessiaceae</taxon>
        <taxon>Polarella</taxon>
    </lineage>
</organism>
<proteinExistence type="predicted"/>
<dbReference type="AlphaFoldDB" id="A0A813IF04"/>
<dbReference type="Pfam" id="PF13202">
    <property type="entry name" value="EF-hand_5"/>
    <property type="match status" value="1"/>
</dbReference>
<keyword evidence="2" id="KW-0479">Metal-binding</keyword>
<evidence type="ECO:0000313" key="9">
    <source>
        <dbReference type="Proteomes" id="UP000626109"/>
    </source>
</evidence>
<comment type="caution">
    <text evidence="8">The sequence shown here is derived from an EMBL/GenBank/DDBJ whole genome shotgun (WGS) entry which is preliminary data.</text>
</comment>
<dbReference type="EMBL" id="CAJNNW010007293">
    <property type="protein sequence ID" value="CAE8649147.1"/>
    <property type="molecule type" value="Genomic_DNA"/>
</dbReference>
<dbReference type="Pfam" id="PF13499">
    <property type="entry name" value="EF-hand_7"/>
    <property type="match status" value="2"/>
</dbReference>
<evidence type="ECO:0000256" key="3">
    <source>
        <dbReference type="ARBA" id="ARBA00022737"/>
    </source>
</evidence>
<protein>
    <recommendedName>
        <fullName evidence="1">Calmodulin</fullName>
    </recommendedName>
</protein>
<dbReference type="PANTHER" id="PTHR23048">
    <property type="entry name" value="MYOSIN LIGHT CHAIN 1, 3"/>
    <property type="match status" value="1"/>
</dbReference>
<feature type="domain" description="EF-hand" evidence="7">
    <location>
        <begin position="443"/>
        <end position="478"/>
    </location>
</feature>
<feature type="domain" description="EF-hand" evidence="7">
    <location>
        <begin position="688"/>
        <end position="723"/>
    </location>
</feature>
<gene>
    <name evidence="8" type="ORF">PGLA2088_LOCUS7167</name>
</gene>
<dbReference type="InterPro" id="IPR018247">
    <property type="entry name" value="EF_Hand_1_Ca_BS"/>
</dbReference>
<evidence type="ECO:0000256" key="2">
    <source>
        <dbReference type="ARBA" id="ARBA00022723"/>
    </source>
</evidence>
<feature type="region of interest" description="Disordered" evidence="6">
    <location>
        <begin position="42"/>
        <end position="73"/>
    </location>
</feature>
<feature type="region of interest" description="Disordered" evidence="6">
    <location>
        <begin position="567"/>
        <end position="613"/>
    </location>
</feature>
<keyword evidence="5" id="KW-0007">Acetylation</keyword>
<dbReference type="SUPFAM" id="SSF47473">
    <property type="entry name" value="EF-hand"/>
    <property type="match status" value="3"/>
</dbReference>
<feature type="compositionally biased region" description="Polar residues" evidence="6">
    <location>
        <begin position="868"/>
        <end position="881"/>
    </location>
</feature>
<feature type="region of interest" description="Disordered" evidence="6">
    <location>
        <begin position="1"/>
        <end position="21"/>
    </location>
</feature>
<evidence type="ECO:0000259" key="7">
    <source>
        <dbReference type="PROSITE" id="PS50222"/>
    </source>
</evidence>
<dbReference type="Gene3D" id="1.10.238.10">
    <property type="entry name" value="EF-hand"/>
    <property type="match status" value="4"/>
</dbReference>
<dbReference type="GO" id="GO:0005509">
    <property type="term" value="F:calcium ion binding"/>
    <property type="evidence" value="ECO:0007669"/>
    <property type="project" value="InterPro"/>
</dbReference>
<dbReference type="InterPro" id="IPR011992">
    <property type="entry name" value="EF-hand-dom_pair"/>
</dbReference>
<keyword evidence="4" id="KW-0106">Calcium</keyword>
<evidence type="ECO:0000256" key="6">
    <source>
        <dbReference type="SAM" id="MobiDB-lite"/>
    </source>
</evidence>
<feature type="domain" description="EF-hand" evidence="7">
    <location>
        <begin position="1005"/>
        <end position="1031"/>
    </location>
</feature>
<evidence type="ECO:0000256" key="5">
    <source>
        <dbReference type="ARBA" id="ARBA00022990"/>
    </source>
</evidence>
<feature type="compositionally biased region" description="Low complexity" evidence="6">
    <location>
        <begin position="51"/>
        <end position="73"/>
    </location>
</feature>
<evidence type="ECO:0000256" key="4">
    <source>
        <dbReference type="ARBA" id="ARBA00022837"/>
    </source>
</evidence>
<feature type="domain" description="EF-hand" evidence="7">
    <location>
        <begin position="479"/>
        <end position="514"/>
    </location>
</feature>
<keyword evidence="3" id="KW-0677">Repeat</keyword>
<feature type="domain" description="EF-hand" evidence="7">
    <location>
        <begin position="366"/>
        <end position="401"/>
    </location>
</feature>
<dbReference type="InterPro" id="IPR050230">
    <property type="entry name" value="CALM/Myosin/TropC-like"/>
</dbReference>
<dbReference type="SMART" id="SM00054">
    <property type="entry name" value="EFh"/>
    <property type="match status" value="7"/>
</dbReference>
<reference evidence="8" key="1">
    <citation type="submission" date="2021-02" db="EMBL/GenBank/DDBJ databases">
        <authorList>
            <person name="Dougan E. K."/>
            <person name="Rhodes N."/>
            <person name="Thang M."/>
            <person name="Chan C."/>
        </authorList>
    </citation>
    <scope>NUCLEOTIDE SEQUENCE</scope>
</reference>
<feature type="region of interest" description="Disordered" evidence="6">
    <location>
        <begin position="132"/>
        <end position="153"/>
    </location>
</feature>
<feature type="region of interest" description="Disordered" evidence="6">
    <location>
        <begin position="89"/>
        <end position="117"/>
    </location>
</feature>
<name>A0A813IF04_POLGL</name>
<evidence type="ECO:0000313" key="8">
    <source>
        <dbReference type="EMBL" id="CAE8649147.1"/>
    </source>
</evidence>
<feature type="region of interest" description="Disordered" evidence="6">
    <location>
        <begin position="855"/>
        <end position="962"/>
    </location>
</feature>
<sequence>MFSPTCIQGSGSTGPDFKGQGSAHVRSVLELRRRPSVSPVDFAAGAAGLGDNNNSNDNNSNSNNNSNNNNPRAVAASFSAPALLSLRPTSAPSCAGRPKSPWRGKQLPRSAPNRAKPLAEGDGLLQRVHDAKHGCSRPCSAQTSPNRRRKARDVRPRLDLLCSGTMRDLRMNIRNVRAAFEIEGKIPDEPVMQTGQNSSELPEQVEVRRGHSNQQALAAAVGKELQLLQNFEKQSFDAPLLAVELHDKKGWVHDVHSHGSRASSANGSRRSSFAGQQLSVDQLDDLLDDVEPKAKEGSKESRWEAAFQRLQVSGEIHKESLPAAIELAGFAMPRKAWVDEILSELTSFSTLDLDEFIKLLNDYETKQFGECSRIFHRFDEDKSGTIEAHELAAVLEHCGITALDQVIAEIVVEAGPANAASLTEEEFKRVLNIIYTYEGYSKREVEKLKMVFQKFDFSGDGALDIVELHAALCWLGYALSEAAVKQIADKVDIGGKGKLREHEFLVCMRKVREKEIQSVKKAIKKLNGSEVGQLNMSQHLEGVLRILGYIPDAQAIQDAAEDSGLVPPPSLFNVDGSRRPSAAGSRRPSAAGSRRPSPPGERRGSFSGGGARRHSIGGSAGSMFARRNSFSTVAAQAMGGSRLTAPNPLLGGMTHSELIKQLVKKKISLSDLFRFLEVYRRREGMDRELSRELEEAFVRYDKEGAGEISVVEVGKVLRWMGYPCHFDLQAKLVAEVDVDKSGNLDLVELRKLMRKFRERELIRWSAAFMRYDEHKEGYLDMFQTIQALRSLGLQSTEDKIAVLTQKSRNRRSFVVRKASQAPPADWLAQLKKKSLVGGLGSNFGRQSSGQSHALIATGSDSKGDASTRPKTLQRGQSFNSKGESERTIGDSEAIDEDSDEAGSDFGGSDSDSDSDSDSRSSGGSGNDSKKDGSNHSKQSHFRRVSGCSSGFTSDEDEEAPPERNDAISVYDFQGIVAHLTKKARAGFRNNAGYSAEEVMAFRPSFKKYDVDGSGDICNAELVKLVADLYPRLMTDPKNRPALQKLLKEADENADGALDFQDFLRFMRHFDDEQLQNRIAKEQRAKDKTGFSTAEVEDFREFFMGKEQHGGIFRSEIPLADFVAMINRIARLSRAQVLEVTEIFNELACADDAGGEGAITTAIQAQQGGSNNNNNSTADFAEFLMLMERVLRDDVAGIKAASQRIAEKVEKEQKQRRKNP</sequence>
<feature type="compositionally biased region" description="Acidic residues" evidence="6">
    <location>
        <begin position="892"/>
        <end position="902"/>
    </location>
</feature>
<feature type="domain" description="EF-hand" evidence="7">
    <location>
        <begin position="1037"/>
        <end position="1072"/>
    </location>
</feature>
<feature type="compositionally biased region" description="Polar residues" evidence="6">
    <location>
        <begin position="1"/>
        <end position="10"/>
    </location>
</feature>
<dbReference type="PROSITE" id="PS00018">
    <property type="entry name" value="EF_HAND_1"/>
    <property type="match status" value="5"/>
</dbReference>
<dbReference type="PROSITE" id="PS50222">
    <property type="entry name" value="EF_HAND_2"/>
    <property type="match status" value="6"/>
</dbReference>
<dbReference type="PANTHER" id="PTHR23048:SF0">
    <property type="entry name" value="CALMODULIN LIKE 3"/>
    <property type="match status" value="1"/>
</dbReference>
<dbReference type="InterPro" id="IPR002048">
    <property type="entry name" value="EF_hand_dom"/>
</dbReference>